<sequence length="240" mass="27934">MEIIKDDDIHLKFLLGLPVHIEGIGNFYAPSLTDIVDMTEEIYNMSISSLFFDKNQLENSQIELNKYSNFYILVSKLIADPMYRMLFFNGLSLHLDTKPQFHSEGIVYFGKLSEDSVLTEEKFEYIKKLVRIANNLAEPEKYDAANEKAKKLIEKIKKNRKNVKVPQKMNLHSIISSIGWRSQNFRFIRDLNIYQLYDGVGRLNAIDNYNYTMFGIYNGKIDGSKIKLPDINWANIIKNN</sequence>
<organism evidence="1 2">
    <name type="scientific">Neobacillus paridis</name>
    <dbReference type="NCBI Taxonomy" id="2803862"/>
    <lineage>
        <taxon>Bacteria</taxon>
        <taxon>Bacillati</taxon>
        <taxon>Bacillota</taxon>
        <taxon>Bacilli</taxon>
        <taxon>Bacillales</taxon>
        <taxon>Bacillaceae</taxon>
        <taxon>Neobacillus</taxon>
    </lineage>
</organism>
<proteinExistence type="predicted"/>
<comment type="caution">
    <text evidence="1">The sequence shown here is derived from an EMBL/GenBank/DDBJ whole genome shotgun (WGS) entry which is preliminary data.</text>
</comment>
<reference evidence="1 2" key="1">
    <citation type="submission" date="2021-01" db="EMBL/GenBank/DDBJ databases">
        <title>Genome public.</title>
        <authorList>
            <person name="Liu C."/>
            <person name="Sun Q."/>
        </authorList>
    </citation>
    <scope>NUCLEOTIDE SEQUENCE [LARGE SCALE GENOMIC DNA]</scope>
    <source>
        <strain evidence="1 2">YIM B02564</strain>
    </source>
</reference>
<dbReference type="RefSeq" id="WP_202651890.1">
    <property type="nucleotide sequence ID" value="NZ_JAESWB010000025.1"/>
</dbReference>
<dbReference type="EMBL" id="JAESWB010000025">
    <property type="protein sequence ID" value="MBL4950986.1"/>
    <property type="molecule type" value="Genomic_DNA"/>
</dbReference>
<evidence type="ECO:0000313" key="2">
    <source>
        <dbReference type="Proteomes" id="UP000623967"/>
    </source>
</evidence>
<evidence type="ECO:0000313" key="1">
    <source>
        <dbReference type="EMBL" id="MBL4950986.1"/>
    </source>
</evidence>
<keyword evidence="2" id="KW-1185">Reference proteome</keyword>
<dbReference type="Proteomes" id="UP000623967">
    <property type="component" value="Unassembled WGS sequence"/>
</dbReference>
<gene>
    <name evidence="1" type="ORF">JK635_01870</name>
</gene>
<accession>A0ABS1TI48</accession>
<protein>
    <submittedName>
        <fullName evidence="1">Uncharacterized protein</fullName>
    </submittedName>
</protein>
<name>A0ABS1TI48_9BACI</name>